<reference evidence="2" key="1">
    <citation type="submission" date="2021-02" db="EMBL/GenBank/DDBJ databases">
        <authorList>
            <person name="Dougan E. K."/>
            <person name="Rhodes N."/>
            <person name="Thang M."/>
            <person name="Chan C."/>
        </authorList>
    </citation>
    <scope>NUCLEOTIDE SEQUENCE</scope>
</reference>
<sequence length="193" mass="22881">MCCFFARSCQDSSSVVEVKKEDPALEEARKLQAQKEEKLIEEEVARRYDAELQRVFELRLASIEHRELVKVKVEEEKTRFEAIMLKEVEETKAQILEEMAHKKQDEEEKEKALAEERKKEEELKELEQRKLLEQKAKVDEERLKELEQRQETQRKERQHKAQEEQKKAAETSRLLNTKGQRAAVGFKLKSSVL</sequence>
<accession>A0A812ME94</accession>
<proteinExistence type="predicted"/>
<feature type="compositionally biased region" description="Basic and acidic residues" evidence="1">
    <location>
        <begin position="98"/>
        <end position="121"/>
    </location>
</feature>
<name>A0A812ME94_9DINO</name>
<evidence type="ECO:0000256" key="1">
    <source>
        <dbReference type="SAM" id="MobiDB-lite"/>
    </source>
</evidence>
<dbReference type="EMBL" id="CAJNJA010010919">
    <property type="protein sequence ID" value="CAE7264221.1"/>
    <property type="molecule type" value="Genomic_DNA"/>
</dbReference>
<gene>
    <name evidence="2" type="ORF">SNEC2469_LOCUS6143</name>
</gene>
<organism evidence="2 3">
    <name type="scientific">Symbiodinium necroappetens</name>
    <dbReference type="NCBI Taxonomy" id="1628268"/>
    <lineage>
        <taxon>Eukaryota</taxon>
        <taxon>Sar</taxon>
        <taxon>Alveolata</taxon>
        <taxon>Dinophyceae</taxon>
        <taxon>Suessiales</taxon>
        <taxon>Symbiodiniaceae</taxon>
        <taxon>Symbiodinium</taxon>
    </lineage>
</organism>
<feature type="region of interest" description="Disordered" evidence="1">
    <location>
        <begin position="142"/>
        <end position="179"/>
    </location>
</feature>
<dbReference type="OrthoDB" id="446767at2759"/>
<feature type="region of interest" description="Disordered" evidence="1">
    <location>
        <begin position="97"/>
        <end position="121"/>
    </location>
</feature>
<dbReference type="Pfam" id="PF15346">
    <property type="entry name" value="ARGLU"/>
    <property type="match status" value="1"/>
</dbReference>
<keyword evidence="3" id="KW-1185">Reference proteome</keyword>
<evidence type="ECO:0000313" key="2">
    <source>
        <dbReference type="EMBL" id="CAE7264221.1"/>
    </source>
</evidence>
<feature type="compositionally biased region" description="Basic and acidic residues" evidence="1">
    <location>
        <begin position="142"/>
        <end position="170"/>
    </location>
</feature>
<dbReference type="AlphaFoldDB" id="A0A812ME94"/>
<dbReference type="InterPro" id="IPR033371">
    <property type="entry name" value="ARGLU1"/>
</dbReference>
<evidence type="ECO:0000313" key="3">
    <source>
        <dbReference type="Proteomes" id="UP000601435"/>
    </source>
</evidence>
<protein>
    <submittedName>
        <fullName evidence="2">Uncharacterized protein</fullName>
    </submittedName>
</protein>
<dbReference type="Proteomes" id="UP000601435">
    <property type="component" value="Unassembled WGS sequence"/>
</dbReference>
<comment type="caution">
    <text evidence="2">The sequence shown here is derived from an EMBL/GenBank/DDBJ whole genome shotgun (WGS) entry which is preliminary data.</text>
</comment>